<organism evidence="1">
    <name type="scientific">uncultured Gemmatimonadota bacterium</name>
    <dbReference type="NCBI Taxonomy" id="203437"/>
    <lineage>
        <taxon>Bacteria</taxon>
        <taxon>Pseudomonadati</taxon>
        <taxon>Gemmatimonadota</taxon>
        <taxon>environmental samples</taxon>
    </lineage>
</organism>
<proteinExistence type="predicted"/>
<accession>A0A6J4L6U6</accession>
<sequence length="54" mass="6117">MLSRPRVGDQPGVFFCAVPRGRIFAEHHSECNTIERHREEALLCASVSLCETLF</sequence>
<reference evidence="1" key="1">
    <citation type="submission" date="2020-02" db="EMBL/GenBank/DDBJ databases">
        <authorList>
            <person name="Meier V. D."/>
        </authorList>
    </citation>
    <scope>NUCLEOTIDE SEQUENCE</scope>
    <source>
        <strain evidence="1">AVDCRST_MAG68</strain>
    </source>
</reference>
<name>A0A6J4L6U6_9BACT</name>
<dbReference type="AlphaFoldDB" id="A0A6J4L6U6"/>
<evidence type="ECO:0000313" key="1">
    <source>
        <dbReference type="EMBL" id="CAA9324608.1"/>
    </source>
</evidence>
<gene>
    <name evidence="1" type="ORF">AVDCRST_MAG68-2009</name>
</gene>
<protein>
    <submittedName>
        <fullName evidence="1">Uncharacterized protein</fullName>
    </submittedName>
</protein>
<dbReference type="EMBL" id="CADCTW010000099">
    <property type="protein sequence ID" value="CAA9324608.1"/>
    <property type="molecule type" value="Genomic_DNA"/>
</dbReference>